<dbReference type="PANTHER" id="PTHR43788:SF16">
    <property type="entry name" value="HELICASE WITH ZINC FINGER 2"/>
    <property type="match status" value="1"/>
</dbReference>
<feature type="domain" description="DNA2/NAM7 helicase-like C-terminal" evidence="7">
    <location>
        <begin position="408"/>
        <end position="622"/>
    </location>
</feature>
<dbReference type="GO" id="GO:0005524">
    <property type="term" value="F:ATP binding"/>
    <property type="evidence" value="ECO:0007669"/>
    <property type="project" value="UniProtKB-KW"/>
</dbReference>
<evidence type="ECO:0000256" key="1">
    <source>
        <dbReference type="ARBA" id="ARBA00007913"/>
    </source>
</evidence>
<keyword evidence="5" id="KW-0067">ATP-binding</keyword>
<dbReference type="InterPro" id="IPR041679">
    <property type="entry name" value="DNA2/NAM7-like_C"/>
</dbReference>
<dbReference type="Proteomes" id="UP000245119">
    <property type="component" value="Linkage Group LG6"/>
</dbReference>
<organism evidence="8 9">
    <name type="scientific">Pomacea canaliculata</name>
    <name type="common">Golden apple snail</name>
    <dbReference type="NCBI Taxonomy" id="400727"/>
    <lineage>
        <taxon>Eukaryota</taxon>
        <taxon>Metazoa</taxon>
        <taxon>Spiralia</taxon>
        <taxon>Lophotrochozoa</taxon>
        <taxon>Mollusca</taxon>
        <taxon>Gastropoda</taxon>
        <taxon>Caenogastropoda</taxon>
        <taxon>Architaenioglossa</taxon>
        <taxon>Ampullarioidea</taxon>
        <taxon>Ampullariidae</taxon>
        <taxon>Pomacea</taxon>
    </lineage>
</organism>
<dbReference type="InterPro" id="IPR027417">
    <property type="entry name" value="P-loop_NTPase"/>
</dbReference>
<evidence type="ECO:0000256" key="2">
    <source>
        <dbReference type="ARBA" id="ARBA00022741"/>
    </source>
</evidence>
<dbReference type="EMBL" id="PZQS01000006">
    <property type="protein sequence ID" value="PVD28954.1"/>
    <property type="molecule type" value="Genomic_DNA"/>
</dbReference>
<comment type="similarity">
    <text evidence="1">Belongs to the DNA2/NAM7 helicase family.</text>
</comment>
<dbReference type="SUPFAM" id="SSF52540">
    <property type="entry name" value="P-loop containing nucleoside triphosphate hydrolases"/>
    <property type="match status" value="1"/>
</dbReference>
<dbReference type="Pfam" id="PF13087">
    <property type="entry name" value="AAA_12"/>
    <property type="match status" value="1"/>
</dbReference>
<keyword evidence="9" id="KW-1185">Reference proteome</keyword>
<dbReference type="Pfam" id="PF13086">
    <property type="entry name" value="AAA_11"/>
    <property type="match status" value="1"/>
</dbReference>
<accession>A0A2T7P696</accession>
<evidence type="ECO:0000256" key="5">
    <source>
        <dbReference type="ARBA" id="ARBA00022840"/>
    </source>
</evidence>
<dbReference type="SUPFAM" id="SSF49299">
    <property type="entry name" value="PKD domain"/>
    <property type="match status" value="3"/>
</dbReference>
<evidence type="ECO:0000256" key="4">
    <source>
        <dbReference type="ARBA" id="ARBA00022806"/>
    </source>
</evidence>
<sequence>MSTWMRLLEMEAAYEAGSNAPGIILENITVKIKRTNNSKGQVNQTVFSGTFQLPTAFCYDRGIEFAGVKAYSIRPENDLKGSRSCPLDYLCLRFHTKCASSTVSKVKNSAAHPIIDVDYSWIGHGLIVSVSRTKGNKSEGSKRAYKKGCNGYEDKDDISVDFLLTHNSPEQPPELLTTNDSAVTLEILLKGEAVRRAQEILCKLKDDDCELARAIAYDKSLPHLEQLKKHLGDKCPKRLRIYGSVIEDKDFPVPRKSHGMRYANPDLKSDIDLQDISLHFIIRQDGKPYAEEINKYDRIFQKIKQYSAETITREVLEKYRTLVIKAGKEEMIHYDVILTTCAVGGSQMCVEGVQNSVFQIIVDESAMIPEPFCLVPIVAHKAKQVVLIGDHKQLRPVIQCKAAADLGLDQSLFERLFTQYSKQSISLNWQYRMHPAISEFPSQEFYNGQLETRQSPLWTGSPLPFWPLLRNERVPHLFVDVRGQEEMLTVTTDEGNEKSKSNKQEARKVVDIFKFLNTEHGVDIKTIKILTQYNAQRSLIENELKKLCDDQYDPNRNQISTVVSSQGGEWDYVILSTVRSLPAHQLEQRPTHGWCIQNMGFITDKNQINVALTRARRGLIIVVLLALRPGVTRGQSSIGFMVDPNEGSLRVVTPNTHLSITCFWDTQEFVSVGGVVDTSIPLVPQSLSQAQGLTPGSVVFIIQGFNLPLGQHVVNLTATCLTPVTVTKKTLRETTVPETYGIDEDSTQTTITISSEEEYVTETVMYPIEETICVTVYNEESIKGLRLDHSNSFYDVVNNTTKLTASVATGTELTVQWAFDNEVYIQQVILLDSAFKIFGRPKQIAQTSLSFPQVSDSVKTLGFTYPHVWKNPGTFTVYLNVSNRVSDDYTKAKVTVFYPLNGFTFSTSDTILQTQEELVLTLTMASDTKMPMGNVTFNLIWGDGPEVFNVLNVTPGQNLVFRHTYSVQGDRNGSLELVSQVDNKVFTFPVYVWNKLNVTLNISATAGKPGDIFNLTFVNPPILFSNNQSALYANFSPPVPPYTFSFEKEGEYIIELHAFNLMYSFDTSYIIFVEIPVTGISLAHSNSFYDIVNDTTKLTASVATGTSLTAQWVFGTELYIQQVSDVSILDFTYPHVWKNSGTFTVYLNVSNRVSYNYTKAKVTVFYTLNGFTFSTSDTILQTQEELVLMLTMASDTKISMGNVTFNLTWGDGPEVFNVLNVTPGQNLVLRHTYSVQGDRNGSLELVSQVDNKVFTFPVYVWNKLNVTLNISATAGKPGDIFNLTFVNPPIGMDGQVPQGAVFFTLSLLDIQRPPLEMKVVFEFGDASPIQNIDFEKWVHIHNYPYRDVYNGTLILSHPDKGNITFRLDVRVGTFQLVVESLGGLVMSHTFRFNVSVPRNFTGSATVYFGDGSFSSECEKVDTVWIFSHIYQRVGYYQASLTGYGPIVSNTFQSGIYRARDVSCNTGSGGIGQRLNTRGKTR</sequence>
<proteinExistence type="inferred from homology"/>
<evidence type="ECO:0000313" key="9">
    <source>
        <dbReference type="Proteomes" id="UP000245119"/>
    </source>
</evidence>
<evidence type="ECO:0000259" key="6">
    <source>
        <dbReference type="Pfam" id="PF13086"/>
    </source>
</evidence>
<protein>
    <recommendedName>
        <fullName evidence="10">PKD domain-containing protein</fullName>
    </recommendedName>
</protein>
<dbReference type="GO" id="GO:0016787">
    <property type="term" value="F:hydrolase activity"/>
    <property type="evidence" value="ECO:0007669"/>
    <property type="project" value="UniProtKB-KW"/>
</dbReference>
<dbReference type="CDD" id="cd18808">
    <property type="entry name" value="SF1_C_Upf1"/>
    <property type="match status" value="1"/>
</dbReference>
<dbReference type="InterPro" id="IPR035986">
    <property type="entry name" value="PKD_dom_sf"/>
</dbReference>
<dbReference type="InterPro" id="IPR041677">
    <property type="entry name" value="DNA2/NAM7_AAA_11"/>
</dbReference>
<dbReference type="Gene3D" id="3.40.50.300">
    <property type="entry name" value="P-loop containing nucleotide triphosphate hydrolases"/>
    <property type="match status" value="2"/>
</dbReference>
<dbReference type="InterPro" id="IPR050534">
    <property type="entry name" value="Coronavir_polyprotein_1ab"/>
</dbReference>
<keyword evidence="3" id="KW-0378">Hydrolase</keyword>
<evidence type="ECO:0000256" key="3">
    <source>
        <dbReference type="ARBA" id="ARBA00022801"/>
    </source>
</evidence>
<dbReference type="OrthoDB" id="2285229at2759"/>
<keyword evidence="2" id="KW-0547">Nucleotide-binding</keyword>
<dbReference type="PANTHER" id="PTHR43788">
    <property type="entry name" value="DNA2/NAM7 HELICASE FAMILY MEMBER"/>
    <property type="match status" value="1"/>
</dbReference>
<reference evidence="8 9" key="1">
    <citation type="submission" date="2018-04" db="EMBL/GenBank/DDBJ databases">
        <title>The genome of golden apple snail Pomacea canaliculata provides insight into stress tolerance and invasive adaptation.</title>
        <authorList>
            <person name="Liu C."/>
            <person name="Liu B."/>
            <person name="Ren Y."/>
            <person name="Zhang Y."/>
            <person name="Wang H."/>
            <person name="Li S."/>
            <person name="Jiang F."/>
            <person name="Yin L."/>
            <person name="Zhang G."/>
            <person name="Qian W."/>
            <person name="Fan W."/>
        </authorList>
    </citation>
    <scope>NUCLEOTIDE SEQUENCE [LARGE SCALE GENOMIC DNA]</scope>
    <source>
        <strain evidence="8">SZHN2017</strain>
        <tissue evidence="8">Muscle</tissue>
    </source>
</reference>
<feature type="domain" description="DNA2/NAM7 helicase helicase" evidence="6">
    <location>
        <begin position="301"/>
        <end position="399"/>
    </location>
</feature>
<keyword evidence="4" id="KW-0347">Helicase</keyword>
<name>A0A2T7P696_POMCA</name>
<evidence type="ECO:0000313" key="8">
    <source>
        <dbReference type="EMBL" id="PVD28954.1"/>
    </source>
</evidence>
<gene>
    <name evidence="8" type="ORF">C0Q70_11550</name>
</gene>
<evidence type="ECO:0000259" key="7">
    <source>
        <dbReference type="Pfam" id="PF13087"/>
    </source>
</evidence>
<evidence type="ECO:0008006" key="10">
    <source>
        <dbReference type="Google" id="ProtNLM"/>
    </source>
</evidence>
<dbReference type="STRING" id="400727.A0A2T7P696"/>
<dbReference type="GO" id="GO:0043139">
    <property type="term" value="F:5'-3' DNA helicase activity"/>
    <property type="evidence" value="ECO:0007669"/>
    <property type="project" value="TreeGrafter"/>
</dbReference>
<comment type="caution">
    <text evidence="8">The sequence shown here is derived from an EMBL/GenBank/DDBJ whole genome shotgun (WGS) entry which is preliminary data.</text>
</comment>
<dbReference type="InterPro" id="IPR047187">
    <property type="entry name" value="SF1_C_Upf1"/>
</dbReference>